<proteinExistence type="predicted"/>
<protein>
    <submittedName>
        <fullName evidence="2">Uncharacterized protein</fullName>
    </submittedName>
</protein>
<dbReference type="AlphaFoldDB" id="A0A0C3BFU2"/>
<reference evidence="2 3" key="1">
    <citation type="submission" date="2014-04" db="EMBL/GenBank/DDBJ databases">
        <authorList>
            <consortium name="DOE Joint Genome Institute"/>
            <person name="Kuo A."/>
            <person name="Tarkka M."/>
            <person name="Buscot F."/>
            <person name="Kohler A."/>
            <person name="Nagy L.G."/>
            <person name="Floudas D."/>
            <person name="Copeland A."/>
            <person name="Barry K.W."/>
            <person name="Cichocki N."/>
            <person name="Veneault-Fourrey C."/>
            <person name="LaButti K."/>
            <person name="Lindquist E.A."/>
            <person name="Lipzen A."/>
            <person name="Lundell T."/>
            <person name="Morin E."/>
            <person name="Murat C."/>
            <person name="Sun H."/>
            <person name="Tunlid A."/>
            <person name="Henrissat B."/>
            <person name="Grigoriev I.V."/>
            <person name="Hibbett D.S."/>
            <person name="Martin F."/>
            <person name="Nordberg H.P."/>
            <person name="Cantor M.N."/>
            <person name="Hua S.X."/>
        </authorList>
    </citation>
    <scope>NUCLEOTIDE SEQUENCE [LARGE SCALE GENOMIC DNA]</scope>
    <source>
        <strain evidence="2 3">F 1598</strain>
    </source>
</reference>
<dbReference type="Proteomes" id="UP000054166">
    <property type="component" value="Unassembled WGS sequence"/>
</dbReference>
<dbReference type="EMBL" id="KN833037">
    <property type="protein sequence ID" value="KIM76207.1"/>
    <property type="molecule type" value="Genomic_DNA"/>
</dbReference>
<evidence type="ECO:0000313" key="2">
    <source>
        <dbReference type="EMBL" id="KIM76207.1"/>
    </source>
</evidence>
<dbReference type="InParanoid" id="A0A0C3BFU2"/>
<evidence type="ECO:0000313" key="3">
    <source>
        <dbReference type="Proteomes" id="UP000054166"/>
    </source>
</evidence>
<dbReference type="HOGENOM" id="CLU_2606887_0_0_1"/>
<reference evidence="3" key="2">
    <citation type="submission" date="2015-01" db="EMBL/GenBank/DDBJ databases">
        <title>Evolutionary Origins and Diversification of the Mycorrhizal Mutualists.</title>
        <authorList>
            <consortium name="DOE Joint Genome Institute"/>
            <consortium name="Mycorrhizal Genomics Consortium"/>
            <person name="Kohler A."/>
            <person name="Kuo A."/>
            <person name="Nagy L.G."/>
            <person name="Floudas D."/>
            <person name="Copeland A."/>
            <person name="Barry K.W."/>
            <person name="Cichocki N."/>
            <person name="Veneault-Fourrey C."/>
            <person name="LaButti K."/>
            <person name="Lindquist E.A."/>
            <person name="Lipzen A."/>
            <person name="Lundell T."/>
            <person name="Morin E."/>
            <person name="Murat C."/>
            <person name="Riley R."/>
            <person name="Ohm R."/>
            <person name="Sun H."/>
            <person name="Tunlid A."/>
            <person name="Henrissat B."/>
            <person name="Grigoriev I.V."/>
            <person name="Hibbett D.S."/>
            <person name="Martin F."/>
        </authorList>
    </citation>
    <scope>NUCLEOTIDE SEQUENCE [LARGE SCALE GENOMIC DNA]</scope>
    <source>
        <strain evidence="3">F 1598</strain>
    </source>
</reference>
<accession>A0A0C3BFU2</accession>
<gene>
    <name evidence="2" type="ORF">PILCRDRAFT_826570</name>
</gene>
<organism evidence="2 3">
    <name type="scientific">Piloderma croceum (strain F 1598)</name>
    <dbReference type="NCBI Taxonomy" id="765440"/>
    <lineage>
        <taxon>Eukaryota</taxon>
        <taxon>Fungi</taxon>
        <taxon>Dikarya</taxon>
        <taxon>Basidiomycota</taxon>
        <taxon>Agaricomycotina</taxon>
        <taxon>Agaricomycetes</taxon>
        <taxon>Agaricomycetidae</taxon>
        <taxon>Atheliales</taxon>
        <taxon>Atheliaceae</taxon>
        <taxon>Piloderma</taxon>
    </lineage>
</organism>
<evidence type="ECO:0000256" key="1">
    <source>
        <dbReference type="SAM" id="MobiDB-lite"/>
    </source>
</evidence>
<name>A0A0C3BFU2_PILCF</name>
<sequence length="79" mass="8792">MRPKWSSPSSLIQHEAIPSTLPVPSTACCHAINTPTSILHPVLVVQRDFTSPHPPTHRSGGLPHLVRRHPKREGKMFMT</sequence>
<keyword evidence="3" id="KW-1185">Reference proteome</keyword>
<feature type="region of interest" description="Disordered" evidence="1">
    <location>
        <begin position="49"/>
        <end position="79"/>
    </location>
</feature>